<dbReference type="AlphaFoldDB" id="A0A6A5S1S4"/>
<accession>A0A6A5S1S4</accession>
<dbReference type="EMBL" id="ML978957">
    <property type="protein sequence ID" value="KAF1933238.1"/>
    <property type="molecule type" value="Genomic_DNA"/>
</dbReference>
<keyword evidence="2" id="KW-1185">Reference proteome</keyword>
<proteinExistence type="predicted"/>
<dbReference type="Proteomes" id="UP000800082">
    <property type="component" value="Unassembled WGS sequence"/>
</dbReference>
<reference evidence="1" key="1">
    <citation type="journal article" date="2020" name="Stud. Mycol.">
        <title>101 Dothideomycetes genomes: a test case for predicting lifestyles and emergence of pathogens.</title>
        <authorList>
            <person name="Haridas S."/>
            <person name="Albert R."/>
            <person name="Binder M."/>
            <person name="Bloem J."/>
            <person name="Labutti K."/>
            <person name="Salamov A."/>
            <person name="Andreopoulos B."/>
            <person name="Baker S."/>
            <person name="Barry K."/>
            <person name="Bills G."/>
            <person name="Bluhm B."/>
            <person name="Cannon C."/>
            <person name="Castanera R."/>
            <person name="Culley D."/>
            <person name="Daum C."/>
            <person name="Ezra D."/>
            <person name="Gonzalez J."/>
            <person name="Henrissat B."/>
            <person name="Kuo A."/>
            <person name="Liang C."/>
            <person name="Lipzen A."/>
            <person name="Lutzoni F."/>
            <person name="Magnuson J."/>
            <person name="Mondo S."/>
            <person name="Nolan M."/>
            <person name="Ohm R."/>
            <person name="Pangilinan J."/>
            <person name="Park H.-J."/>
            <person name="Ramirez L."/>
            <person name="Alfaro M."/>
            <person name="Sun H."/>
            <person name="Tritt A."/>
            <person name="Yoshinaga Y."/>
            <person name="Zwiers L.-H."/>
            <person name="Turgeon B."/>
            <person name="Goodwin S."/>
            <person name="Spatafora J."/>
            <person name="Crous P."/>
            <person name="Grigoriev I."/>
        </authorList>
    </citation>
    <scope>NUCLEOTIDE SEQUENCE</scope>
    <source>
        <strain evidence="1">CBS 183.55</strain>
    </source>
</reference>
<dbReference type="GeneID" id="54348425"/>
<evidence type="ECO:0000313" key="2">
    <source>
        <dbReference type="Proteomes" id="UP000800082"/>
    </source>
</evidence>
<dbReference type="OrthoDB" id="3658469at2759"/>
<evidence type="ECO:0000313" key="1">
    <source>
        <dbReference type="EMBL" id="KAF1933238.1"/>
    </source>
</evidence>
<dbReference type="RefSeq" id="XP_033453486.1">
    <property type="nucleotide sequence ID" value="XM_033590757.1"/>
</dbReference>
<protein>
    <submittedName>
        <fullName evidence="1">Uncharacterized protein</fullName>
    </submittedName>
</protein>
<sequence length="271" mass="30993">MEQRNPHNAIAHQKWEPANLGRVDVSLSLQEQSALSRYSSLPWELRNHIHTFYVQGFCDNEVIVRRGTERGLNLLVRQTAGPHSYHWVKDPILQQSGPNRIGVAAARELLEAYYRNRAFKFIHDELSTLRPFLEADTFGLAMRPADYVRRLQLQIQPFKYAQLRELNAMDQEEHICRGALESLIILHSPHTAIEIRADLAQGFCDDEEYDELLDDAAGFIFRTVDLVDSLKKKGLKVEVTFDGRWDGRDGARIGTLSSLNDCVFAMKVACQ</sequence>
<organism evidence="1 2">
    <name type="scientific">Didymella exigua CBS 183.55</name>
    <dbReference type="NCBI Taxonomy" id="1150837"/>
    <lineage>
        <taxon>Eukaryota</taxon>
        <taxon>Fungi</taxon>
        <taxon>Dikarya</taxon>
        <taxon>Ascomycota</taxon>
        <taxon>Pezizomycotina</taxon>
        <taxon>Dothideomycetes</taxon>
        <taxon>Pleosporomycetidae</taxon>
        <taxon>Pleosporales</taxon>
        <taxon>Pleosporineae</taxon>
        <taxon>Didymellaceae</taxon>
        <taxon>Didymella</taxon>
    </lineage>
</organism>
<gene>
    <name evidence="1" type="ORF">M421DRAFT_415590</name>
</gene>
<name>A0A6A5S1S4_9PLEO</name>